<feature type="domain" description="Fluoroacetyl-CoA-specific thioesterase-like" evidence="1">
    <location>
        <begin position="24"/>
        <end position="126"/>
    </location>
</feature>
<evidence type="ECO:0000313" key="2">
    <source>
        <dbReference type="EMBL" id="KZM71637.1"/>
    </source>
</evidence>
<name>A0A164KQS3_9NOCA</name>
<dbReference type="PANTHER" id="PTHR36934:SF1">
    <property type="entry name" value="THIOESTERASE DOMAIN-CONTAINING PROTEIN"/>
    <property type="match status" value="1"/>
</dbReference>
<gene>
    <name evidence="2" type="ORF">AWN90_02620</name>
</gene>
<dbReference type="Proteomes" id="UP000076512">
    <property type="component" value="Unassembled WGS sequence"/>
</dbReference>
<protein>
    <recommendedName>
        <fullName evidence="1">Fluoroacetyl-CoA-specific thioesterase-like domain-containing protein</fullName>
    </recommendedName>
</protein>
<dbReference type="Gene3D" id="3.10.129.10">
    <property type="entry name" value="Hotdog Thioesterase"/>
    <property type="match status" value="1"/>
</dbReference>
<accession>A0A164KQS3</accession>
<evidence type="ECO:0000259" key="1">
    <source>
        <dbReference type="Pfam" id="PF22636"/>
    </source>
</evidence>
<comment type="caution">
    <text evidence="2">The sequence shown here is derived from an EMBL/GenBank/DDBJ whole genome shotgun (WGS) entry which is preliminary data.</text>
</comment>
<evidence type="ECO:0000313" key="3">
    <source>
        <dbReference type="Proteomes" id="UP000076512"/>
    </source>
</evidence>
<keyword evidence="3" id="KW-1185">Reference proteome</keyword>
<dbReference type="Pfam" id="PF22636">
    <property type="entry name" value="FlK"/>
    <property type="match status" value="1"/>
</dbReference>
<dbReference type="RefSeq" id="WP_067577319.1">
    <property type="nucleotide sequence ID" value="NZ_JABMCZ010000003.1"/>
</dbReference>
<dbReference type="AlphaFoldDB" id="A0A164KQS3"/>
<proteinExistence type="predicted"/>
<dbReference type="OrthoDB" id="6902891at2"/>
<dbReference type="PANTHER" id="PTHR36934">
    <property type="entry name" value="BLR0278 PROTEIN"/>
    <property type="match status" value="1"/>
</dbReference>
<dbReference type="InterPro" id="IPR025540">
    <property type="entry name" value="FlK"/>
</dbReference>
<reference evidence="2 3" key="1">
    <citation type="submission" date="2016-04" db="EMBL/GenBank/DDBJ databases">
        <authorList>
            <person name="Evans L.H."/>
            <person name="Alamgir A."/>
            <person name="Owens N."/>
            <person name="Weber N.D."/>
            <person name="Virtaneva K."/>
            <person name="Barbian K."/>
            <person name="Babar A."/>
            <person name="Rosenke K."/>
        </authorList>
    </citation>
    <scope>NUCLEOTIDE SEQUENCE [LARGE SCALE GENOMIC DNA]</scope>
    <source>
        <strain evidence="2 3">IFM 0406</strain>
    </source>
</reference>
<organism evidence="2 3">
    <name type="scientific">Nocardia terpenica</name>
    <dbReference type="NCBI Taxonomy" id="455432"/>
    <lineage>
        <taxon>Bacteria</taxon>
        <taxon>Bacillati</taxon>
        <taxon>Actinomycetota</taxon>
        <taxon>Actinomycetes</taxon>
        <taxon>Mycobacteriales</taxon>
        <taxon>Nocardiaceae</taxon>
        <taxon>Nocardia</taxon>
    </lineage>
</organism>
<sequence length="135" mass="14753">MTAVNRLGNFEAALNQTVTVEHTVTEKDTAMRWGNDLPVLSTPVLLWLSELAAMRAVEPYVVPGWMTVGIAHDSSHLAPSVEGNTISINATLVDVDGSRLRFDVSAEDGETVILAGSHTRGVINSERFRQRLILR</sequence>
<dbReference type="InterPro" id="IPR029069">
    <property type="entry name" value="HotDog_dom_sf"/>
</dbReference>
<dbReference type="EMBL" id="LWGR01000012">
    <property type="protein sequence ID" value="KZM71637.1"/>
    <property type="molecule type" value="Genomic_DNA"/>
</dbReference>
<dbReference type="InterPro" id="IPR054485">
    <property type="entry name" value="FlK-like_dom"/>
</dbReference>
<dbReference type="SUPFAM" id="SSF54637">
    <property type="entry name" value="Thioesterase/thiol ester dehydrase-isomerase"/>
    <property type="match status" value="1"/>
</dbReference>
<dbReference type="STRING" id="455432.AWN90_02620"/>